<protein>
    <recommendedName>
        <fullName evidence="2">PAS domain-containing protein</fullName>
    </recommendedName>
</protein>
<evidence type="ECO:0000259" key="2">
    <source>
        <dbReference type="SMART" id="SM00091"/>
    </source>
</evidence>
<dbReference type="Proteomes" id="UP001162131">
    <property type="component" value="Unassembled WGS sequence"/>
</dbReference>
<feature type="transmembrane region" description="Helical" evidence="1">
    <location>
        <begin position="261"/>
        <end position="284"/>
    </location>
</feature>
<dbReference type="PANTHER" id="PTHR31600:SF2">
    <property type="entry name" value="GAMETE ENRICHED GENE 10 PROTEIN-RELATED"/>
    <property type="match status" value="1"/>
</dbReference>
<dbReference type="InterPro" id="IPR057352">
    <property type="entry name" value="TPR_TmcB/C"/>
</dbReference>
<gene>
    <name evidence="3" type="ORF">BSTOLATCC_MIC34997</name>
</gene>
<dbReference type="EMBL" id="CAJZBQ010000035">
    <property type="protein sequence ID" value="CAG9323970.1"/>
    <property type="molecule type" value="Genomic_DNA"/>
</dbReference>
<feature type="transmembrane region" description="Helical" evidence="1">
    <location>
        <begin position="317"/>
        <end position="339"/>
    </location>
</feature>
<dbReference type="InterPro" id="IPR000014">
    <property type="entry name" value="PAS"/>
</dbReference>
<organism evidence="3 4">
    <name type="scientific">Blepharisma stoltei</name>
    <dbReference type="NCBI Taxonomy" id="1481888"/>
    <lineage>
        <taxon>Eukaryota</taxon>
        <taxon>Sar</taxon>
        <taxon>Alveolata</taxon>
        <taxon>Ciliophora</taxon>
        <taxon>Postciliodesmatophora</taxon>
        <taxon>Heterotrichea</taxon>
        <taxon>Heterotrichida</taxon>
        <taxon>Blepharismidae</taxon>
        <taxon>Blepharisma</taxon>
    </lineage>
</organism>
<keyword evidence="1" id="KW-0812">Transmembrane</keyword>
<evidence type="ECO:0000256" key="1">
    <source>
        <dbReference type="SAM" id="Phobius"/>
    </source>
</evidence>
<comment type="caution">
    <text evidence="3">The sequence shown here is derived from an EMBL/GenBank/DDBJ whole genome shotgun (WGS) entry which is preliminary data.</text>
</comment>
<keyword evidence="1" id="KW-0472">Membrane</keyword>
<dbReference type="CDD" id="cd00130">
    <property type="entry name" value="PAS"/>
    <property type="match status" value="1"/>
</dbReference>
<evidence type="ECO:0000313" key="4">
    <source>
        <dbReference type="Proteomes" id="UP001162131"/>
    </source>
</evidence>
<feature type="transmembrane region" description="Helical" evidence="1">
    <location>
        <begin position="864"/>
        <end position="893"/>
    </location>
</feature>
<keyword evidence="4" id="KW-1185">Reference proteome</keyword>
<name>A0AAU9JIM5_9CILI</name>
<keyword evidence="1" id="KW-1133">Transmembrane helix</keyword>
<feature type="transmembrane region" description="Helical" evidence="1">
    <location>
        <begin position="195"/>
        <end position="216"/>
    </location>
</feature>
<evidence type="ECO:0000313" key="3">
    <source>
        <dbReference type="EMBL" id="CAG9323970.1"/>
    </source>
</evidence>
<feature type="transmembrane region" description="Helical" evidence="1">
    <location>
        <begin position="56"/>
        <end position="78"/>
    </location>
</feature>
<proteinExistence type="predicted"/>
<feature type="transmembrane region" description="Helical" evidence="1">
    <location>
        <begin position="145"/>
        <end position="168"/>
    </location>
</feature>
<dbReference type="AlphaFoldDB" id="A0AAU9JIM5"/>
<sequence length="1010" mass="116887">MIEFATEISEDSILNKKEAEPKKKKSIEDTIFEFFFILYYHHNCKEKSLVKQKLKLAIEATIWCLQMVSLLWIPNLLISDWEANMTMWVAIGYVKIDNTCSAFDIEDKCLYISMAYDFIVILGIFACFLAIYFSKSLPKIIISLLNRLIWLWLNFLCIPSLEIFTLFLKYSSQQKNVTEYKKNEDSAKYEISSPIQTLSIIAILICFLTILLYSILSSEIRHCAAKSTVNAKAHSKIEIHTAIFTFSFPVFYSIFADNYILHLQILALIISVFLIAETISFFPYFSEYCSIVVIIRFFIVALVSFLFIFGYCLDNSLSISIFAIILLPISIIFIIIYTLKLHKKLSKNIPESIDGIHDQYHLEKSLRYALCSENHKNKDEIIRIFENFFLFKGLHRCKLQIIWIANYCLFTLKNGALAKIKLSKAKSLSEWSLEARYQEYLCNRIITEFDSNESVSYENYYHKINQIKHQDRKLCENLSSFWEEVTSKNLSFYNLIRTLNSIDDGIEFLNAEYKQLTTKYHNSRDALIMYFLYMRNILHDYDNSDKINYKLRFFDRIFSSITNNTQNLSCFNSSNGILLISNEDENFGEILSANSKAMSFFNLSLHDIIGNNIQSFIPEPYKTKILDKMNHMVHFSSTTDTYFNDGCFFISKKNYLLETIGKASITSINSVLVTILVFKINRTQHQAALVSEEGEIYCYSEGFSEIAGNCNNLAGLNIKSLFPCLEKTELQPLTPYHIPGLKSETILIFMHSEFYSIKIPYVLLINDPNEIIKWKDENWRTQYDFSSENSVRPTPFSFQMLKSSVSEENSPLLSKEALGHDYLSDETTKIIKEKNNTEKSQSTESSSQCVFLQMIKISSRSIDVLHLILVLLVTFNQICVVIFTNLAVLFYAFNRINAVRDLSLPKALGDIGKSFQQIGLLSRLIFIFYPLSQAASIVNFCFSRFEENVKNLDNLYTNISGNLTNWGSCSGNDIFSENNINLWKIDDDIYKEKTNLIDTISQFIQFVNFT</sequence>
<feature type="transmembrane region" description="Helical" evidence="1">
    <location>
        <begin position="920"/>
        <end position="942"/>
    </location>
</feature>
<feature type="transmembrane region" description="Helical" evidence="1">
    <location>
        <begin position="111"/>
        <end position="133"/>
    </location>
</feature>
<feature type="domain" description="PAS" evidence="2">
    <location>
        <begin position="565"/>
        <end position="634"/>
    </location>
</feature>
<dbReference type="PANTHER" id="PTHR31600">
    <property type="entry name" value="TINY MACROCYSTS PROTEIN B-RELATED"/>
    <property type="match status" value="1"/>
</dbReference>
<dbReference type="InterPro" id="IPR052994">
    <property type="entry name" value="Tiny_macrocysts_regulators"/>
</dbReference>
<dbReference type="Pfam" id="PF25474">
    <property type="entry name" value="TPR_TmcB"/>
    <property type="match status" value="1"/>
</dbReference>
<accession>A0AAU9JIM5</accession>
<feature type="transmembrane region" description="Helical" evidence="1">
    <location>
        <begin position="291"/>
        <end position="311"/>
    </location>
</feature>
<feature type="transmembrane region" description="Helical" evidence="1">
    <location>
        <begin position="237"/>
        <end position="255"/>
    </location>
</feature>
<dbReference type="SMART" id="SM00091">
    <property type="entry name" value="PAS"/>
    <property type="match status" value="1"/>
</dbReference>
<reference evidence="3" key="1">
    <citation type="submission" date="2021-09" db="EMBL/GenBank/DDBJ databases">
        <authorList>
            <consortium name="AG Swart"/>
            <person name="Singh M."/>
            <person name="Singh A."/>
            <person name="Seah K."/>
            <person name="Emmerich C."/>
        </authorList>
    </citation>
    <scope>NUCLEOTIDE SEQUENCE</scope>
    <source>
        <strain evidence="3">ATCC30299</strain>
    </source>
</reference>